<evidence type="ECO:0000256" key="6">
    <source>
        <dbReference type="ARBA" id="ARBA00022692"/>
    </source>
</evidence>
<comment type="similarity">
    <text evidence="2 13">Belongs to the OXA1/ALB3/YidC family. Type 1 subfamily.</text>
</comment>
<evidence type="ECO:0000256" key="8">
    <source>
        <dbReference type="ARBA" id="ARBA00022989"/>
    </source>
</evidence>
<feature type="transmembrane region" description="Helical" evidence="13">
    <location>
        <begin position="544"/>
        <end position="563"/>
    </location>
</feature>
<dbReference type="GO" id="GO:0051205">
    <property type="term" value="P:protein insertion into membrane"/>
    <property type="evidence" value="ECO:0007669"/>
    <property type="project" value="TreeGrafter"/>
</dbReference>
<name>A0A927FAM7_9BACT</name>
<accession>A0A927FAM7</accession>
<dbReference type="GO" id="GO:0015031">
    <property type="term" value="P:protein transport"/>
    <property type="evidence" value="ECO:0007669"/>
    <property type="project" value="UniProtKB-KW"/>
</dbReference>
<evidence type="ECO:0000313" key="18">
    <source>
        <dbReference type="Proteomes" id="UP000622317"/>
    </source>
</evidence>
<dbReference type="NCBIfam" id="TIGR03593">
    <property type="entry name" value="yidC_nterm"/>
    <property type="match status" value="1"/>
</dbReference>
<keyword evidence="8 13" id="KW-1133">Transmembrane helix</keyword>
<dbReference type="PRINTS" id="PR01900">
    <property type="entry name" value="YIDCPROTEIN"/>
</dbReference>
<keyword evidence="18" id="KW-1185">Reference proteome</keyword>
<keyword evidence="6 13" id="KW-0812">Transmembrane</keyword>
<dbReference type="InterPro" id="IPR028053">
    <property type="entry name" value="Membr_insert_YidC_N"/>
</dbReference>
<evidence type="ECO:0000256" key="1">
    <source>
        <dbReference type="ARBA" id="ARBA00004429"/>
    </source>
</evidence>
<gene>
    <name evidence="13 17" type="primary">yidC</name>
    <name evidence="17" type="ORF">IEN85_15455</name>
</gene>
<dbReference type="InterPro" id="IPR047196">
    <property type="entry name" value="YidC_ALB_C"/>
</dbReference>
<evidence type="ECO:0000259" key="15">
    <source>
        <dbReference type="Pfam" id="PF02096"/>
    </source>
</evidence>
<dbReference type="NCBIfam" id="TIGR03592">
    <property type="entry name" value="yidC_oxa1_cterm"/>
    <property type="match status" value="1"/>
</dbReference>
<feature type="transmembrane region" description="Helical" evidence="13">
    <location>
        <begin position="448"/>
        <end position="471"/>
    </location>
</feature>
<feature type="compositionally biased region" description="Low complexity" evidence="14">
    <location>
        <begin position="43"/>
        <end position="52"/>
    </location>
</feature>
<evidence type="ECO:0000256" key="7">
    <source>
        <dbReference type="ARBA" id="ARBA00022927"/>
    </source>
</evidence>
<dbReference type="InterPro" id="IPR001708">
    <property type="entry name" value="YidC/ALB3/OXA1/COX18"/>
</dbReference>
<evidence type="ECO:0000256" key="4">
    <source>
        <dbReference type="ARBA" id="ARBA00022448"/>
    </source>
</evidence>
<feature type="domain" description="Membrane insertase YidC/Oxa/ALB C-terminal" evidence="15">
    <location>
        <begin position="385"/>
        <end position="577"/>
    </location>
</feature>
<dbReference type="EMBL" id="JACYFG010000038">
    <property type="protein sequence ID" value="MBD5780895.1"/>
    <property type="molecule type" value="Genomic_DNA"/>
</dbReference>
<proteinExistence type="inferred from homology"/>
<comment type="caution">
    <text evidence="17">The sequence shown here is derived from an EMBL/GenBank/DDBJ whole genome shotgun (WGS) entry which is preliminary data.</text>
</comment>
<dbReference type="Gene3D" id="2.70.98.90">
    <property type="match status" value="1"/>
</dbReference>
<organism evidence="17 18">
    <name type="scientific">Pelagicoccus enzymogenes</name>
    <dbReference type="NCBI Taxonomy" id="2773457"/>
    <lineage>
        <taxon>Bacteria</taxon>
        <taxon>Pseudomonadati</taxon>
        <taxon>Verrucomicrobiota</taxon>
        <taxon>Opitutia</taxon>
        <taxon>Puniceicoccales</taxon>
        <taxon>Pelagicoccaceae</taxon>
        <taxon>Pelagicoccus</taxon>
    </lineage>
</organism>
<keyword evidence="5 13" id="KW-1003">Cell membrane</keyword>
<dbReference type="InterPro" id="IPR019998">
    <property type="entry name" value="Membr_insert_YidC"/>
</dbReference>
<evidence type="ECO:0000313" key="17">
    <source>
        <dbReference type="EMBL" id="MBD5780895.1"/>
    </source>
</evidence>
<dbReference type="CDD" id="cd19961">
    <property type="entry name" value="EcYidC-like_peri"/>
    <property type="match status" value="1"/>
</dbReference>
<sequence>MDKKNTIIGVSLLIAGTVLMFKNGQEAQKQRLLEEQAAREAAEAAAQSAPALNEDGTPVEPTAAPINGAPAPTAIVANGHAQIEVNDEKSGEEIAVLENGLAEFRFTNYGGALREIVLKDQPKTLDSDEPYIMNHLRYAPALNLTTYLGDARSIAFETISSSSDSVTYRGVLNDQLEVIRTYRISQELTGPSPYTVSHELTVRNLTDGLLPLGELLINIGTAAPSGSQDRFLQTFGYSNGEDVEFTEQSDFMGGGFPGFRKDPKDLEQVSDRIVWASIKNQFFITLLTPGEPGAGYVARPVDFPGSTDSEPKTGITADVKLEAINLPVGASVTKTFDFYAGPKEHGRIAKLKQGQEQAMQFGFFGFISKILLQIMNWLHGMVGNWGIAIILLTLIVRGSLLPITLMSMKSMKKMSKISEPMKAVKEKFPDDTQKQQQMMMELYKLNKVNPVAGCLPMLMQIPIFFALFYMLRSAAELRFADFLWIADLSKPDTVATIPNMPFFGDFAVNLLPFVWLVSLAYQMWTMPTPSVDNAQAKMMKFMPFIFFPFTYTFSSGLVLYWTVSNVFTIGQQWLVKRGGEEFDVILPPALKKAMDGGDDKKKRRKKK</sequence>
<keyword evidence="4 13" id="KW-0813">Transport</keyword>
<evidence type="ECO:0000256" key="9">
    <source>
        <dbReference type="ARBA" id="ARBA00023136"/>
    </source>
</evidence>
<dbReference type="HAMAP" id="MF_01810">
    <property type="entry name" value="YidC_type1"/>
    <property type="match status" value="1"/>
</dbReference>
<feature type="region of interest" description="Disordered" evidence="14">
    <location>
        <begin position="41"/>
        <end position="61"/>
    </location>
</feature>
<protein>
    <recommendedName>
        <fullName evidence="3 13">Membrane protein insertase YidC</fullName>
    </recommendedName>
    <alternativeName>
        <fullName evidence="12 13">Foldase YidC</fullName>
    </alternativeName>
    <alternativeName>
        <fullName evidence="13">Membrane protein YidC</fullName>
    </alternativeName>
    <alternativeName>
        <fullName evidence="11 13">membrane integrase YidC</fullName>
    </alternativeName>
</protein>
<comment type="subunit">
    <text evidence="13">Interacts with the Sec translocase complex via SecD. Specifically interacts with transmembrane segments of nascent integral membrane proteins during membrane integration.</text>
</comment>
<evidence type="ECO:0000256" key="14">
    <source>
        <dbReference type="SAM" id="MobiDB-lite"/>
    </source>
</evidence>
<dbReference type="PANTHER" id="PTHR12428:SF65">
    <property type="entry name" value="CYTOCHROME C OXIDASE ASSEMBLY PROTEIN COX18, MITOCHONDRIAL"/>
    <property type="match status" value="1"/>
</dbReference>
<feature type="transmembrane region" description="Helical" evidence="13">
    <location>
        <begin position="506"/>
        <end position="524"/>
    </location>
</feature>
<evidence type="ECO:0000256" key="10">
    <source>
        <dbReference type="ARBA" id="ARBA00023186"/>
    </source>
</evidence>
<feature type="transmembrane region" description="Helical" evidence="13">
    <location>
        <begin position="385"/>
        <end position="406"/>
    </location>
</feature>
<keyword evidence="10 13" id="KW-0143">Chaperone</keyword>
<dbReference type="InterPro" id="IPR038221">
    <property type="entry name" value="YidC_periplasmic_sf"/>
</dbReference>
<feature type="domain" description="Membrane insertase YidC N-terminal" evidence="16">
    <location>
        <begin position="99"/>
        <end position="372"/>
    </location>
</feature>
<dbReference type="GO" id="GO:0032977">
    <property type="term" value="F:membrane insertase activity"/>
    <property type="evidence" value="ECO:0007669"/>
    <property type="project" value="InterPro"/>
</dbReference>
<dbReference type="InterPro" id="IPR028055">
    <property type="entry name" value="YidC/Oxa/ALB_C"/>
</dbReference>
<dbReference type="Pfam" id="PF14849">
    <property type="entry name" value="YidC_periplas"/>
    <property type="match status" value="1"/>
</dbReference>
<dbReference type="GO" id="GO:0005886">
    <property type="term" value="C:plasma membrane"/>
    <property type="evidence" value="ECO:0007669"/>
    <property type="project" value="UniProtKB-SubCell"/>
</dbReference>
<dbReference type="PANTHER" id="PTHR12428">
    <property type="entry name" value="OXA1"/>
    <property type="match status" value="1"/>
</dbReference>
<dbReference type="PRINTS" id="PR00701">
    <property type="entry name" value="60KDINNERMP"/>
</dbReference>
<evidence type="ECO:0000256" key="11">
    <source>
        <dbReference type="ARBA" id="ARBA00033245"/>
    </source>
</evidence>
<evidence type="ECO:0000256" key="2">
    <source>
        <dbReference type="ARBA" id="ARBA00010527"/>
    </source>
</evidence>
<feature type="transmembrane region" description="Helical" evidence="13">
    <location>
        <begin position="361"/>
        <end position="379"/>
    </location>
</feature>
<evidence type="ECO:0000256" key="12">
    <source>
        <dbReference type="ARBA" id="ARBA00033342"/>
    </source>
</evidence>
<reference evidence="17" key="1">
    <citation type="submission" date="2020-09" db="EMBL/GenBank/DDBJ databases">
        <title>Pelagicoccus enzymogenes sp. nov. with an EPS production, isolated from marine sediment.</title>
        <authorList>
            <person name="Feng X."/>
        </authorList>
    </citation>
    <scope>NUCLEOTIDE SEQUENCE</scope>
    <source>
        <strain evidence="17">NFK12</strain>
    </source>
</reference>
<dbReference type="Pfam" id="PF02096">
    <property type="entry name" value="60KD_IMP"/>
    <property type="match status" value="1"/>
</dbReference>
<keyword evidence="9 13" id="KW-0472">Membrane</keyword>
<evidence type="ECO:0000256" key="13">
    <source>
        <dbReference type="HAMAP-Rule" id="MF_01810"/>
    </source>
</evidence>
<keyword evidence="7 13" id="KW-0653">Protein transport</keyword>
<dbReference type="Proteomes" id="UP000622317">
    <property type="component" value="Unassembled WGS sequence"/>
</dbReference>
<dbReference type="AlphaFoldDB" id="A0A927FAM7"/>
<evidence type="ECO:0000256" key="3">
    <source>
        <dbReference type="ARBA" id="ARBA00015325"/>
    </source>
</evidence>
<comment type="function">
    <text evidence="13">Required for the insertion and/or proper folding and/or complex formation of integral membrane proteins into the membrane. Involved in integration of membrane proteins that insert both dependently and independently of the Sec translocase complex, as well as at least some lipoproteins. Aids folding of multispanning membrane proteins.</text>
</comment>
<comment type="subcellular location">
    <subcellularLocation>
        <location evidence="1">Cell inner membrane</location>
        <topology evidence="1">Multi-pass membrane protein</topology>
    </subcellularLocation>
    <subcellularLocation>
        <location evidence="13">Cell membrane</location>
        <topology evidence="13">Multi-pass membrane protein</topology>
    </subcellularLocation>
</comment>
<dbReference type="RefSeq" id="WP_191618002.1">
    <property type="nucleotide sequence ID" value="NZ_JACYFG010000038.1"/>
</dbReference>
<evidence type="ECO:0000259" key="16">
    <source>
        <dbReference type="Pfam" id="PF14849"/>
    </source>
</evidence>
<dbReference type="CDD" id="cd20070">
    <property type="entry name" value="5TM_YidC_Alb3"/>
    <property type="match status" value="1"/>
</dbReference>
<evidence type="ECO:0000256" key="5">
    <source>
        <dbReference type="ARBA" id="ARBA00022475"/>
    </source>
</evidence>